<dbReference type="Proteomes" id="UP001558713">
    <property type="component" value="Unassembled WGS sequence"/>
</dbReference>
<dbReference type="InterPro" id="IPR025558">
    <property type="entry name" value="DUF4283"/>
</dbReference>
<dbReference type="PANTHER" id="PTHR31286:SF148">
    <property type="entry name" value="DUF4283 DOMAIN-CONTAINING PROTEIN"/>
    <property type="match status" value="1"/>
</dbReference>
<accession>A0ABD1C5G0</accession>
<keyword evidence="3" id="KW-1185">Reference proteome</keyword>
<dbReference type="InterPro" id="IPR040256">
    <property type="entry name" value="At4g02000-like"/>
</dbReference>
<feature type="domain" description="DUF4283" evidence="1">
    <location>
        <begin position="60"/>
        <end position="139"/>
    </location>
</feature>
<evidence type="ECO:0000259" key="1">
    <source>
        <dbReference type="Pfam" id="PF14111"/>
    </source>
</evidence>
<gene>
    <name evidence="2" type="ORF">V5N11_001145</name>
</gene>
<name>A0ABD1C5G0_CARAN</name>
<evidence type="ECO:0000313" key="2">
    <source>
        <dbReference type="EMBL" id="KAL1224706.1"/>
    </source>
</evidence>
<proteinExistence type="predicted"/>
<dbReference type="Pfam" id="PF14111">
    <property type="entry name" value="DUF4283"/>
    <property type="match status" value="1"/>
</dbReference>
<protein>
    <recommendedName>
        <fullName evidence="1">DUF4283 domain-containing protein</fullName>
    </recommendedName>
</protein>
<dbReference type="PANTHER" id="PTHR31286">
    <property type="entry name" value="GLYCINE-RICH CELL WALL STRUCTURAL PROTEIN 1.8-LIKE"/>
    <property type="match status" value="1"/>
</dbReference>
<organism evidence="2 3">
    <name type="scientific">Cardamine amara subsp. amara</name>
    <dbReference type="NCBI Taxonomy" id="228776"/>
    <lineage>
        <taxon>Eukaryota</taxon>
        <taxon>Viridiplantae</taxon>
        <taxon>Streptophyta</taxon>
        <taxon>Embryophyta</taxon>
        <taxon>Tracheophyta</taxon>
        <taxon>Spermatophyta</taxon>
        <taxon>Magnoliopsida</taxon>
        <taxon>eudicotyledons</taxon>
        <taxon>Gunneridae</taxon>
        <taxon>Pentapetalae</taxon>
        <taxon>rosids</taxon>
        <taxon>malvids</taxon>
        <taxon>Brassicales</taxon>
        <taxon>Brassicaceae</taxon>
        <taxon>Cardamineae</taxon>
        <taxon>Cardamine</taxon>
    </lineage>
</organism>
<sequence length="345" mass="38811">MPEEVEVVAEAQTTSSTKIQAKKSWVSRASLKQFDYELIESESKAIVAVLDEIIEDAMPLWEDFLIGRFSYAAPHVAKIHFIVNKIWNLADNSIMIDVLCINETTVKFRICNASARLRALRRGMWNICEIPMVMSKWTPIVEEAQPAIKSMPMWVKIKNVPNTMFTWKGLSFLASPIGIPLRLHQETDLVTSFEEANIFVDVNLSKKLPRSYFFKVKGEEVNVTFEYPWLPQRCGICEKLGHGEDVCLANRNKGISTQLNLPRRSDGVAVVPVGEPILVVSSMVEGGIREEEKETELSGKLDIGKFAFSVEAAKVPDEILINWEQEEGKIVATSGEQNIQEVPAE</sequence>
<reference evidence="2 3" key="1">
    <citation type="submission" date="2024-04" db="EMBL/GenBank/DDBJ databases">
        <title>Genome assembly C_amara_ONT_v2.</title>
        <authorList>
            <person name="Yant L."/>
            <person name="Moore C."/>
            <person name="Slenker M."/>
        </authorList>
    </citation>
    <scope>NUCLEOTIDE SEQUENCE [LARGE SCALE GENOMIC DNA]</scope>
    <source>
        <tissue evidence="2">Leaf</tissue>
    </source>
</reference>
<dbReference type="EMBL" id="JBANAX010000049">
    <property type="protein sequence ID" value="KAL1224706.1"/>
    <property type="molecule type" value="Genomic_DNA"/>
</dbReference>
<evidence type="ECO:0000313" key="3">
    <source>
        <dbReference type="Proteomes" id="UP001558713"/>
    </source>
</evidence>
<comment type="caution">
    <text evidence="2">The sequence shown here is derived from an EMBL/GenBank/DDBJ whole genome shotgun (WGS) entry which is preliminary data.</text>
</comment>
<dbReference type="AlphaFoldDB" id="A0ABD1C5G0"/>